<dbReference type="InterPro" id="IPR051343">
    <property type="entry name" value="G-type_lectin_kinases/EP1-like"/>
</dbReference>
<name>A0AA38C502_TAXCH</name>
<feature type="non-terminal residue" evidence="3">
    <location>
        <position position="1"/>
    </location>
</feature>
<sequence length="149" mass="16774">CQERIIRFDIKPQNILLEQNFNAKVSDFGLAKLINREQSEVITMMRGTPGYMAPELLNMHVTEKADIFSFGVMVVEIVSGKRNRELSGHGLLSVLQSKAEEGTLIELVDSGLEDEGMDVKEEAVKMLEVGMWCIQDDFTRRPAMSIVVK</sequence>
<dbReference type="Pfam" id="PF00069">
    <property type="entry name" value="Pkinase"/>
    <property type="match status" value="1"/>
</dbReference>
<dbReference type="PANTHER" id="PTHR47976:SF30">
    <property type="entry name" value="RECEPTOR-LIKE SERINE_THREONINE-PROTEIN KINASE"/>
    <property type="match status" value="1"/>
</dbReference>
<keyword evidence="1" id="KW-0732">Signal</keyword>
<dbReference type="PANTHER" id="PTHR47976">
    <property type="entry name" value="G-TYPE LECTIN S-RECEPTOR-LIKE SERINE/THREONINE-PROTEIN KINASE SD2-5"/>
    <property type="match status" value="1"/>
</dbReference>
<dbReference type="InterPro" id="IPR011009">
    <property type="entry name" value="Kinase-like_dom_sf"/>
</dbReference>
<feature type="non-terminal residue" evidence="3">
    <location>
        <position position="149"/>
    </location>
</feature>
<evidence type="ECO:0000313" key="4">
    <source>
        <dbReference type="Proteomes" id="UP000824469"/>
    </source>
</evidence>
<dbReference type="EMBL" id="JAHRHJ020003813">
    <property type="protein sequence ID" value="KAH9290302.1"/>
    <property type="molecule type" value="Genomic_DNA"/>
</dbReference>
<comment type="caution">
    <text evidence="3">The sequence shown here is derived from an EMBL/GenBank/DDBJ whole genome shotgun (WGS) entry which is preliminary data.</text>
</comment>
<dbReference type="GO" id="GO:0004672">
    <property type="term" value="F:protein kinase activity"/>
    <property type="evidence" value="ECO:0007669"/>
    <property type="project" value="InterPro"/>
</dbReference>
<protein>
    <recommendedName>
        <fullName evidence="2">Protein kinase domain-containing protein</fullName>
    </recommendedName>
</protein>
<dbReference type="OMA" id="NNADMQA"/>
<reference evidence="3 4" key="1">
    <citation type="journal article" date="2021" name="Nat. Plants">
        <title>The Taxus genome provides insights into paclitaxel biosynthesis.</title>
        <authorList>
            <person name="Xiong X."/>
            <person name="Gou J."/>
            <person name="Liao Q."/>
            <person name="Li Y."/>
            <person name="Zhou Q."/>
            <person name="Bi G."/>
            <person name="Li C."/>
            <person name="Du R."/>
            <person name="Wang X."/>
            <person name="Sun T."/>
            <person name="Guo L."/>
            <person name="Liang H."/>
            <person name="Lu P."/>
            <person name="Wu Y."/>
            <person name="Zhang Z."/>
            <person name="Ro D.K."/>
            <person name="Shang Y."/>
            <person name="Huang S."/>
            <person name="Yan J."/>
        </authorList>
    </citation>
    <scope>NUCLEOTIDE SEQUENCE [LARGE SCALE GENOMIC DNA]</scope>
    <source>
        <strain evidence="3">Ta-2019</strain>
    </source>
</reference>
<feature type="domain" description="Protein kinase" evidence="2">
    <location>
        <begin position="1"/>
        <end position="149"/>
    </location>
</feature>
<evidence type="ECO:0000256" key="1">
    <source>
        <dbReference type="ARBA" id="ARBA00022729"/>
    </source>
</evidence>
<proteinExistence type="predicted"/>
<gene>
    <name evidence="3" type="ORF">KI387_034419</name>
</gene>
<evidence type="ECO:0000259" key="2">
    <source>
        <dbReference type="PROSITE" id="PS50011"/>
    </source>
</evidence>
<keyword evidence="4" id="KW-1185">Reference proteome</keyword>
<dbReference type="SUPFAM" id="SSF56112">
    <property type="entry name" value="Protein kinase-like (PK-like)"/>
    <property type="match status" value="1"/>
</dbReference>
<dbReference type="InterPro" id="IPR000719">
    <property type="entry name" value="Prot_kinase_dom"/>
</dbReference>
<evidence type="ECO:0000313" key="3">
    <source>
        <dbReference type="EMBL" id="KAH9290302.1"/>
    </source>
</evidence>
<dbReference type="AlphaFoldDB" id="A0AA38C502"/>
<organism evidence="3 4">
    <name type="scientific">Taxus chinensis</name>
    <name type="common">Chinese yew</name>
    <name type="synonym">Taxus wallichiana var. chinensis</name>
    <dbReference type="NCBI Taxonomy" id="29808"/>
    <lineage>
        <taxon>Eukaryota</taxon>
        <taxon>Viridiplantae</taxon>
        <taxon>Streptophyta</taxon>
        <taxon>Embryophyta</taxon>
        <taxon>Tracheophyta</taxon>
        <taxon>Spermatophyta</taxon>
        <taxon>Pinopsida</taxon>
        <taxon>Pinidae</taxon>
        <taxon>Conifers II</taxon>
        <taxon>Cupressales</taxon>
        <taxon>Taxaceae</taxon>
        <taxon>Taxus</taxon>
    </lineage>
</organism>
<accession>A0AA38C502</accession>
<dbReference type="Gene3D" id="1.10.510.10">
    <property type="entry name" value="Transferase(Phosphotransferase) domain 1"/>
    <property type="match status" value="1"/>
</dbReference>
<dbReference type="PROSITE" id="PS50011">
    <property type="entry name" value="PROTEIN_KINASE_DOM"/>
    <property type="match status" value="1"/>
</dbReference>
<dbReference type="GO" id="GO:0005524">
    <property type="term" value="F:ATP binding"/>
    <property type="evidence" value="ECO:0007669"/>
    <property type="project" value="InterPro"/>
</dbReference>
<dbReference type="Proteomes" id="UP000824469">
    <property type="component" value="Unassembled WGS sequence"/>
</dbReference>